<feature type="binding site" description="axial binding residue" evidence="7">
    <location>
        <position position="95"/>
    </location>
    <ligand>
        <name>heme c</name>
        <dbReference type="ChEBI" id="CHEBI:61717"/>
    </ligand>
    <ligandPart>
        <name>Fe</name>
        <dbReference type="ChEBI" id="CHEBI:18248"/>
    </ligandPart>
</feature>
<evidence type="ECO:0000256" key="3">
    <source>
        <dbReference type="ARBA" id="ARBA00022723"/>
    </source>
</evidence>
<reference evidence="9 10" key="1">
    <citation type="submission" date="2018-11" db="EMBL/GenBank/DDBJ databases">
        <title>Genome sequencing of Paenibacillus lentus DSM25539(T).</title>
        <authorList>
            <person name="Kook J.-K."/>
            <person name="Park S.-N."/>
            <person name="Lim Y.K."/>
        </authorList>
    </citation>
    <scope>NUCLEOTIDE SEQUENCE [LARGE SCALE GENOMIC DNA]</scope>
    <source>
        <strain evidence="9 10">DSM 25539</strain>
    </source>
</reference>
<keyword evidence="1" id="KW-0813">Transport</keyword>
<name>A0A3Q8S3V8_9BACL</name>
<evidence type="ECO:0000256" key="1">
    <source>
        <dbReference type="ARBA" id="ARBA00022448"/>
    </source>
</evidence>
<keyword evidence="2 6" id="KW-0349">Heme</keyword>
<dbReference type="KEGG" id="plen:EIM92_04175"/>
<dbReference type="Proteomes" id="UP000273145">
    <property type="component" value="Chromosome"/>
</dbReference>
<dbReference type="InterPro" id="IPR012218">
    <property type="entry name" value="Cyt_c_BACSU-c550-type"/>
</dbReference>
<dbReference type="PRINTS" id="PR00605">
    <property type="entry name" value="CYTCHROMECIC"/>
</dbReference>
<evidence type="ECO:0000256" key="7">
    <source>
        <dbReference type="PIRSR" id="PIRSR000025-2"/>
    </source>
</evidence>
<gene>
    <name evidence="9" type="ORF">EIM92_04175</name>
</gene>
<feature type="binding site" description="axial binding residue" evidence="7">
    <location>
        <position position="60"/>
    </location>
    <ligand>
        <name>heme c</name>
        <dbReference type="ChEBI" id="CHEBI:61717"/>
    </ligand>
    <ligandPart>
        <name>Fe</name>
        <dbReference type="ChEBI" id="CHEBI:18248"/>
    </ligandPart>
</feature>
<dbReference type="GO" id="GO:0005506">
    <property type="term" value="F:iron ion binding"/>
    <property type="evidence" value="ECO:0007669"/>
    <property type="project" value="InterPro"/>
</dbReference>
<dbReference type="Pfam" id="PF13442">
    <property type="entry name" value="Cytochrome_CBB3"/>
    <property type="match status" value="1"/>
</dbReference>
<dbReference type="InterPro" id="IPR036909">
    <property type="entry name" value="Cyt_c-like_dom_sf"/>
</dbReference>
<feature type="binding site" description="covalent" evidence="6">
    <location>
        <position position="59"/>
    </location>
    <ligand>
        <name>heme c</name>
        <dbReference type="ChEBI" id="CHEBI:61717"/>
    </ligand>
</feature>
<dbReference type="PANTHER" id="PTHR37823:SF4">
    <property type="entry name" value="MENAQUINOL-CYTOCHROME C REDUCTASE CYTOCHROME B_C SUBUNIT"/>
    <property type="match status" value="1"/>
</dbReference>
<proteinExistence type="predicted"/>
<dbReference type="PROSITE" id="PS51007">
    <property type="entry name" value="CYTC"/>
    <property type="match status" value="1"/>
</dbReference>
<dbReference type="RefSeq" id="WP_125081609.1">
    <property type="nucleotide sequence ID" value="NZ_CP034248.1"/>
</dbReference>
<evidence type="ECO:0000256" key="2">
    <source>
        <dbReference type="ARBA" id="ARBA00022617"/>
    </source>
</evidence>
<dbReference type="GO" id="GO:0020037">
    <property type="term" value="F:heme binding"/>
    <property type="evidence" value="ECO:0007669"/>
    <property type="project" value="InterPro"/>
</dbReference>
<dbReference type="PIRSF" id="PIRSF000025">
    <property type="entry name" value="Cytc_Bsub_c550"/>
    <property type="match status" value="1"/>
</dbReference>
<feature type="binding site" description="covalent" evidence="6">
    <location>
        <position position="56"/>
    </location>
    <ligand>
        <name>heme c</name>
        <dbReference type="ChEBI" id="CHEBI:61717"/>
    </ligand>
</feature>
<keyword evidence="3 7" id="KW-0479">Metal-binding</keyword>
<dbReference type="EMBL" id="CP034248">
    <property type="protein sequence ID" value="AZK45492.1"/>
    <property type="molecule type" value="Genomic_DNA"/>
</dbReference>
<dbReference type="GO" id="GO:0009055">
    <property type="term" value="F:electron transfer activity"/>
    <property type="evidence" value="ECO:0007669"/>
    <property type="project" value="InterPro"/>
</dbReference>
<evidence type="ECO:0000313" key="10">
    <source>
        <dbReference type="Proteomes" id="UP000273145"/>
    </source>
</evidence>
<keyword evidence="4" id="KW-0249">Electron transport</keyword>
<evidence type="ECO:0000313" key="9">
    <source>
        <dbReference type="EMBL" id="AZK45492.1"/>
    </source>
</evidence>
<dbReference type="InterPro" id="IPR051811">
    <property type="entry name" value="Cytochrome_c550/c551-like"/>
</dbReference>
<comment type="PTM">
    <text evidence="6">Binds 1 heme c group covalently per subunit.</text>
</comment>
<accession>A0A3Q8S3V8</accession>
<keyword evidence="10" id="KW-1185">Reference proteome</keyword>
<dbReference type="OrthoDB" id="7933886at2"/>
<sequence>MQKWVMSGLFFVACALALVLIFTLPGKEQVAQENKTQMPEVTLNAEQAEAIVKANCISCHGDQLEGLAGPNLQNIGATMSIEQLYKVISKGQGSMMPGFKDKLQDEEIANVALWLAEKK</sequence>
<organism evidence="9 10">
    <name type="scientific">Paenibacillus lentus</name>
    <dbReference type="NCBI Taxonomy" id="1338368"/>
    <lineage>
        <taxon>Bacteria</taxon>
        <taxon>Bacillati</taxon>
        <taxon>Bacillota</taxon>
        <taxon>Bacilli</taxon>
        <taxon>Bacillales</taxon>
        <taxon>Paenibacillaceae</taxon>
        <taxon>Paenibacillus</taxon>
    </lineage>
</organism>
<evidence type="ECO:0000256" key="5">
    <source>
        <dbReference type="ARBA" id="ARBA00023004"/>
    </source>
</evidence>
<dbReference type="InterPro" id="IPR008168">
    <property type="entry name" value="Cyt_C_IC"/>
</dbReference>
<dbReference type="InterPro" id="IPR009056">
    <property type="entry name" value="Cyt_c-like_dom"/>
</dbReference>
<keyword evidence="5 7" id="KW-0408">Iron</keyword>
<dbReference type="SUPFAM" id="SSF46626">
    <property type="entry name" value="Cytochrome c"/>
    <property type="match status" value="1"/>
</dbReference>
<feature type="domain" description="Cytochrome c" evidence="8">
    <location>
        <begin position="43"/>
        <end position="119"/>
    </location>
</feature>
<evidence type="ECO:0000256" key="4">
    <source>
        <dbReference type="ARBA" id="ARBA00022982"/>
    </source>
</evidence>
<dbReference type="GO" id="GO:0016020">
    <property type="term" value="C:membrane"/>
    <property type="evidence" value="ECO:0007669"/>
    <property type="project" value="InterPro"/>
</dbReference>
<protein>
    <submittedName>
        <fullName evidence="9">Cytochrome c</fullName>
    </submittedName>
</protein>
<dbReference type="AlphaFoldDB" id="A0A3Q8S3V8"/>
<dbReference type="Gene3D" id="1.10.760.10">
    <property type="entry name" value="Cytochrome c-like domain"/>
    <property type="match status" value="1"/>
</dbReference>
<evidence type="ECO:0000256" key="6">
    <source>
        <dbReference type="PIRSR" id="PIRSR000025-1"/>
    </source>
</evidence>
<evidence type="ECO:0000259" key="8">
    <source>
        <dbReference type="PROSITE" id="PS51007"/>
    </source>
</evidence>
<dbReference type="PANTHER" id="PTHR37823">
    <property type="entry name" value="CYTOCHROME C-553-LIKE"/>
    <property type="match status" value="1"/>
</dbReference>